<evidence type="ECO:0000313" key="2">
    <source>
        <dbReference type="EMBL" id="KKL62815.1"/>
    </source>
</evidence>
<name>A0A0F9FZR0_9ZZZZ</name>
<protein>
    <submittedName>
        <fullName evidence="2">Uncharacterized protein</fullName>
    </submittedName>
</protein>
<keyword evidence="1" id="KW-1133">Transmembrane helix</keyword>
<organism evidence="2">
    <name type="scientific">marine sediment metagenome</name>
    <dbReference type="NCBI Taxonomy" id="412755"/>
    <lineage>
        <taxon>unclassified sequences</taxon>
        <taxon>metagenomes</taxon>
        <taxon>ecological metagenomes</taxon>
    </lineage>
</organism>
<dbReference type="EMBL" id="LAZR01028370">
    <property type="protein sequence ID" value="KKL62815.1"/>
    <property type="molecule type" value="Genomic_DNA"/>
</dbReference>
<feature type="transmembrane region" description="Helical" evidence="1">
    <location>
        <begin position="87"/>
        <end position="107"/>
    </location>
</feature>
<comment type="caution">
    <text evidence="2">The sequence shown here is derived from an EMBL/GenBank/DDBJ whole genome shotgun (WGS) entry which is preliminary data.</text>
</comment>
<dbReference type="AlphaFoldDB" id="A0A0F9FZR0"/>
<sequence>MDVLRGSNRCAHRRLRSSRILASCIAINSFAVLRFGSLSAIATKNATPPNAAMAANPRPMMVTIWVSPLLRYLQLTILFLRDLSHLLFTAAAPCVLGLVLVVNPASIQPKAQRVRP</sequence>
<reference evidence="2" key="1">
    <citation type="journal article" date="2015" name="Nature">
        <title>Complex archaea that bridge the gap between prokaryotes and eukaryotes.</title>
        <authorList>
            <person name="Spang A."/>
            <person name="Saw J.H."/>
            <person name="Jorgensen S.L."/>
            <person name="Zaremba-Niedzwiedzka K."/>
            <person name="Martijn J."/>
            <person name="Lind A.E."/>
            <person name="van Eijk R."/>
            <person name="Schleper C."/>
            <person name="Guy L."/>
            <person name="Ettema T.J."/>
        </authorList>
    </citation>
    <scope>NUCLEOTIDE SEQUENCE</scope>
</reference>
<accession>A0A0F9FZR0</accession>
<evidence type="ECO:0000256" key="1">
    <source>
        <dbReference type="SAM" id="Phobius"/>
    </source>
</evidence>
<proteinExistence type="predicted"/>
<feature type="transmembrane region" description="Helical" evidence="1">
    <location>
        <begin position="20"/>
        <end position="42"/>
    </location>
</feature>
<keyword evidence="1" id="KW-0812">Transmembrane</keyword>
<gene>
    <name evidence="2" type="ORF">LCGC14_2181430</name>
</gene>
<keyword evidence="1" id="KW-0472">Membrane</keyword>